<dbReference type="KEGG" id="pyr:P186_2290"/>
<keyword evidence="8" id="KW-0067">ATP-binding</keyword>
<dbReference type="EMBL" id="CP003098">
    <property type="protein sequence ID" value="AET33682.1"/>
    <property type="molecule type" value="Genomic_DNA"/>
</dbReference>
<evidence type="ECO:0000256" key="7">
    <source>
        <dbReference type="ARBA" id="ARBA00022777"/>
    </source>
</evidence>
<keyword evidence="17" id="KW-1185">Reference proteome</keyword>
<proteinExistence type="inferred from homology"/>
<dbReference type="InterPro" id="IPR015813">
    <property type="entry name" value="Pyrv/PenolPyrv_kinase-like_dom"/>
</dbReference>
<dbReference type="InterPro" id="IPR015795">
    <property type="entry name" value="Pyrv_Knase_C"/>
</dbReference>
<evidence type="ECO:0000256" key="1">
    <source>
        <dbReference type="ARBA" id="ARBA00004997"/>
    </source>
</evidence>
<evidence type="ECO:0000256" key="10">
    <source>
        <dbReference type="ARBA" id="ARBA00023152"/>
    </source>
</evidence>
<evidence type="ECO:0000256" key="9">
    <source>
        <dbReference type="ARBA" id="ARBA00022842"/>
    </source>
</evidence>
<dbReference type="RefSeq" id="WP_014289507.1">
    <property type="nucleotide sequence ID" value="NC_016645.1"/>
</dbReference>
<dbReference type="GO" id="GO:0005524">
    <property type="term" value="F:ATP binding"/>
    <property type="evidence" value="ECO:0007669"/>
    <property type="project" value="UniProtKB-KW"/>
</dbReference>
<dbReference type="GO" id="GO:0004743">
    <property type="term" value="F:pyruvate kinase activity"/>
    <property type="evidence" value="ECO:0007669"/>
    <property type="project" value="UniProtKB-UniRule"/>
</dbReference>
<evidence type="ECO:0000256" key="4">
    <source>
        <dbReference type="ARBA" id="ARBA00022679"/>
    </source>
</evidence>
<dbReference type="Pfam" id="PF00224">
    <property type="entry name" value="PK"/>
    <property type="match status" value="1"/>
</dbReference>
<dbReference type="HOGENOM" id="CLU_015439_1_1_2"/>
<evidence type="ECO:0000256" key="3">
    <source>
        <dbReference type="ARBA" id="ARBA00012142"/>
    </source>
</evidence>
<dbReference type="GO" id="GO:0030955">
    <property type="term" value="F:potassium ion binding"/>
    <property type="evidence" value="ECO:0007669"/>
    <property type="project" value="UniProtKB-UniRule"/>
</dbReference>
<dbReference type="Pfam" id="PF02887">
    <property type="entry name" value="PK_C"/>
    <property type="match status" value="1"/>
</dbReference>
<dbReference type="Gene3D" id="3.20.20.60">
    <property type="entry name" value="Phosphoenolpyruvate-binding domains"/>
    <property type="match status" value="1"/>
</dbReference>
<dbReference type="SUPFAM" id="SSF51621">
    <property type="entry name" value="Phosphoenolpyruvate/pyruvate domain"/>
    <property type="match status" value="1"/>
</dbReference>
<keyword evidence="9 13" id="KW-0460">Magnesium</keyword>
<protein>
    <recommendedName>
        <fullName evidence="3 12">Pyruvate kinase</fullName>
        <ecNumber evidence="3 12">2.7.1.40</ecNumber>
    </recommendedName>
</protein>
<keyword evidence="10 13" id="KW-0324">Glycolysis</keyword>
<keyword evidence="4 13" id="KW-0808">Transferase</keyword>
<keyword evidence="6" id="KW-0547">Nucleotide-binding</keyword>
<gene>
    <name evidence="16" type="ORF">P186_2290</name>
</gene>
<evidence type="ECO:0000256" key="8">
    <source>
        <dbReference type="ARBA" id="ARBA00022840"/>
    </source>
</evidence>
<accession>G7VBR5</accession>
<dbReference type="SUPFAM" id="SSF50800">
    <property type="entry name" value="PK beta-barrel domain-like"/>
    <property type="match status" value="1"/>
</dbReference>
<dbReference type="BioCyc" id="PSP1104324:GJSN-2241-MONOMER"/>
<comment type="catalytic activity">
    <reaction evidence="13">
        <text>pyruvate + ATP = phosphoenolpyruvate + ADP + H(+)</text>
        <dbReference type="Rhea" id="RHEA:18157"/>
        <dbReference type="ChEBI" id="CHEBI:15361"/>
        <dbReference type="ChEBI" id="CHEBI:15378"/>
        <dbReference type="ChEBI" id="CHEBI:30616"/>
        <dbReference type="ChEBI" id="CHEBI:58702"/>
        <dbReference type="ChEBI" id="CHEBI:456216"/>
        <dbReference type="EC" id="2.7.1.40"/>
    </reaction>
</comment>
<feature type="domain" description="Pyruvate kinase C-terminal" evidence="15">
    <location>
        <begin position="350"/>
        <end position="424"/>
    </location>
</feature>
<dbReference type="GO" id="GO:0016301">
    <property type="term" value="F:kinase activity"/>
    <property type="evidence" value="ECO:0007669"/>
    <property type="project" value="UniProtKB-KW"/>
</dbReference>
<evidence type="ECO:0000259" key="15">
    <source>
        <dbReference type="Pfam" id="PF02887"/>
    </source>
</evidence>
<evidence type="ECO:0000313" key="16">
    <source>
        <dbReference type="EMBL" id="AET33682.1"/>
    </source>
</evidence>
<dbReference type="InterPro" id="IPR011037">
    <property type="entry name" value="Pyrv_Knase-like_insert_dom_sf"/>
</dbReference>
<dbReference type="Proteomes" id="UP000005867">
    <property type="component" value="Chromosome"/>
</dbReference>
<evidence type="ECO:0000256" key="13">
    <source>
        <dbReference type="RuleBase" id="RU000504"/>
    </source>
</evidence>
<evidence type="ECO:0000256" key="6">
    <source>
        <dbReference type="ARBA" id="ARBA00022741"/>
    </source>
</evidence>
<dbReference type="STRING" id="1104324.P186_2290"/>
<dbReference type="OrthoDB" id="56298at2157"/>
<dbReference type="Gene3D" id="2.40.33.10">
    <property type="entry name" value="PK beta-barrel domain-like"/>
    <property type="match status" value="1"/>
</dbReference>
<evidence type="ECO:0000256" key="2">
    <source>
        <dbReference type="ARBA" id="ARBA00008663"/>
    </source>
</evidence>
<dbReference type="Gene3D" id="3.40.1380.20">
    <property type="entry name" value="Pyruvate kinase, C-terminal domain"/>
    <property type="match status" value="1"/>
</dbReference>
<dbReference type="GeneID" id="11593894"/>
<dbReference type="PANTHER" id="PTHR11817">
    <property type="entry name" value="PYRUVATE KINASE"/>
    <property type="match status" value="1"/>
</dbReference>
<dbReference type="PRINTS" id="PR01050">
    <property type="entry name" value="PYRUVTKNASE"/>
</dbReference>
<name>G7VBR5_9CREN</name>
<dbReference type="EC" id="2.7.1.40" evidence="3 12"/>
<dbReference type="SUPFAM" id="SSF52935">
    <property type="entry name" value="PK C-terminal domain-like"/>
    <property type="match status" value="1"/>
</dbReference>
<dbReference type="InterPro" id="IPR001697">
    <property type="entry name" value="Pyr_Knase"/>
</dbReference>
<comment type="pathway">
    <text evidence="1 13">Carbohydrate degradation; glycolysis; pyruvate from D-glyceraldehyde 3-phosphate: step 5/5.</text>
</comment>
<dbReference type="AlphaFoldDB" id="G7VBR5"/>
<keyword evidence="5" id="KW-0479">Metal-binding</keyword>
<dbReference type="InterPro" id="IPR015793">
    <property type="entry name" value="Pyrv_Knase_brl"/>
</dbReference>
<evidence type="ECO:0000259" key="14">
    <source>
        <dbReference type="Pfam" id="PF00224"/>
    </source>
</evidence>
<sequence length="449" mass="48916">MTLTKRVATLGPSTDSLPPDEFEKLLDLVDGVRINLAHATLDEVKTRINAVRTYERSRNRPLAIIVDLKGPSVRVGNTEPINIKEGDRVVFRLSSKSDGSYVPVAVKTFFQIVEPGDAILMLDGKLRLRVVEAGQDVVISVAESSGVVTSGKAVVVEGKDYDIPTPAEEDVEVLKGISVVREEIDYVSASLVRSCGDVQRLKSLLRELEFDSHLVVKIETRGAVEKLGELAECSDYVVVARGDLGLHYGLDALPTIQRRVVHTSLRHGKPVAVATQLLDSVQYSPVPTRAEVNDVFTTASMGVDSLWLTNETASGRYPLAAAGWLSKILSTVEYQITEFAQPQDARDRFAKGLVELAGDLGANILVFSRSGTLAKRIAKFRPLGTVYVGTPNVRVARALSIVWALEPLHVPVESYEEGLERLISLRGSAPFVATYGIRGGTHMVKIRLP</sequence>
<dbReference type="UniPathway" id="UPA00109">
    <property type="reaction ID" value="UER00188"/>
</dbReference>
<dbReference type="NCBIfam" id="TIGR01064">
    <property type="entry name" value="pyruv_kin"/>
    <property type="match status" value="1"/>
</dbReference>
<dbReference type="GO" id="GO:0000287">
    <property type="term" value="F:magnesium ion binding"/>
    <property type="evidence" value="ECO:0007669"/>
    <property type="project" value="UniProtKB-UniRule"/>
</dbReference>
<evidence type="ECO:0000313" key="17">
    <source>
        <dbReference type="Proteomes" id="UP000005867"/>
    </source>
</evidence>
<dbReference type="InterPro" id="IPR015806">
    <property type="entry name" value="Pyrv_Knase_insert_dom_sf"/>
</dbReference>
<evidence type="ECO:0000256" key="5">
    <source>
        <dbReference type="ARBA" id="ARBA00022723"/>
    </source>
</evidence>
<keyword evidence="11 16" id="KW-0670">Pyruvate</keyword>
<comment type="similarity">
    <text evidence="2 13">Belongs to the pyruvate kinase family.</text>
</comment>
<dbReference type="InterPro" id="IPR036918">
    <property type="entry name" value="Pyrv_Knase_C_sf"/>
</dbReference>
<keyword evidence="7 13" id="KW-0418">Kinase</keyword>
<organism evidence="16 17">
    <name type="scientific">Pyrobaculum ferrireducens</name>
    <dbReference type="NCBI Taxonomy" id="1104324"/>
    <lineage>
        <taxon>Archaea</taxon>
        <taxon>Thermoproteota</taxon>
        <taxon>Thermoprotei</taxon>
        <taxon>Thermoproteales</taxon>
        <taxon>Thermoproteaceae</taxon>
        <taxon>Pyrobaculum</taxon>
    </lineage>
</organism>
<evidence type="ECO:0000256" key="11">
    <source>
        <dbReference type="ARBA" id="ARBA00023317"/>
    </source>
</evidence>
<dbReference type="eggNOG" id="arCOG04120">
    <property type="taxonomic scope" value="Archaea"/>
</dbReference>
<feature type="domain" description="Pyruvate kinase barrel" evidence="14">
    <location>
        <begin position="4"/>
        <end position="321"/>
    </location>
</feature>
<dbReference type="InterPro" id="IPR040442">
    <property type="entry name" value="Pyrv_kinase-like_dom_sf"/>
</dbReference>
<evidence type="ECO:0000256" key="12">
    <source>
        <dbReference type="NCBIfam" id="TIGR01064"/>
    </source>
</evidence>
<reference evidence="16 17" key="1">
    <citation type="journal article" date="2012" name="J. Bacteriol.">
        <title>Complete genome sequence of strain 1860, a crenarchaeon of the genus pyrobaculum able to grow with various electron acceptors.</title>
        <authorList>
            <person name="Mardanov A.V."/>
            <person name="Gumerov V.M."/>
            <person name="Slobodkina G.B."/>
            <person name="Beletsky A.V."/>
            <person name="Bonch-Osmolovskaya E.A."/>
            <person name="Ravin N.V."/>
            <person name="Skryabin K.G."/>
        </authorList>
    </citation>
    <scope>NUCLEOTIDE SEQUENCE [LARGE SCALE GENOMIC DNA]</scope>
    <source>
        <strain evidence="16 17">1860</strain>
    </source>
</reference>